<accession>A0ACB6RDE5</accession>
<protein>
    <submittedName>
        <fullName evidence="1">Uncharacterized protein</fullName>
    </submittedName>
</protein>
<keyword evidence="2" id="KW-1185">Reference proteome</keyword>
<gene>
    <name evidence="1" type="ORF">BDR25DRAFT_251739</name>
</gene>
<dbReference type="Proteomes" id="UP000799755">
    <property type="component" value="Unassembled WGS sequence"/>
</dbReference>
<evidence type="ECO:0000313" key="1">
    <source>
        <dbReference type="EMBL" id="KAF2477161.1"/>
    </source>
</evidence>
<dbReference type="EMBL" id="MU003493">
    <property type="protein sequence ID" value="KAF2477161.1"/>
    <property type="molecule type" value="Genomic_DNA"/>
</dbReference>
<organism evidence="1 2">
    <name type="scientific">Lindgomyces ingoldianus</name>
    <dbReference type="NCBI Taxonomy" id="673940"/>
    <lineage>
        <taxon>Eukaryota</taxon>
        <taxon>Fungi</taxon>
        <taxon>Dikarya</taxon>
        <taxon>Ascomycota</taxon>
        <taxon>Pezizomycotina</taxon>
        <taxon>Dothideomycetes</taxon>
        <taxon>Pleosporomycetidae</taxon>
        <taxon>Pleosporales</taxon>
        <taxon>Lindgomycetaceae</taxon>
        <taxon>Lindgomyces</taxon>
    </lineage>
</organism>
<name>A0ACB6RDE5_9PLEO</name>
<evidence type="ECO:0000313" key="2">
    <source>
        <dbReference type="Proteomes" id="UP000799755"/>
    </source>
</evidence>
<sequence>MCAQRLGERLLGEVTVEGLGELLSSLRYLSTLGTTMSYFGIPELDALLPEHPLAPASLPAQQQPQLTQSRQPNPFPPNLGPPPPPAQNSPVPKISAPKCPGPIIELISPPPSHHPSGSGKTSLIYLITALAILPPTLSSAQLGGKNAAIVLLDPLSHFSVSRLAQVCISLICSKFREAEEVTDGNRQGGVGVVKNEVKQCVKRALTHVHIFRPQSWDSLMEMLETLPEYLFDGEGSKHQSIGRRIHAIIIEGVDAFYWTMRADAETVIPESKTMSANPIAKVASESSKFTAGLEKLSHMLSCAVILSSHSITMIHPFRTPFPMSWPSGTTSTRLAVRRVDVNKFAPAISVEEAEMERLQRWEVVSQGRFECWRVKLGVRDGDGFVFKAEVGGDGVWVEQDDG</sequence>
<proteinExistence type="predicted"/>
<reference evidence="1" key="1">
    <citation type="journal article" date="2020" name="Stud. Mycol.">
        <title>101 Dothideomycetes genomes: a test case for predicting lifestyles and emergence of pathogens.</title>
        <authorList>
            <person name="Haridas S."/>
            <person name="Albert R."/>
            <person name="Binder M."/>
            <person name="Bloem J."/>
            <person name="Labutti K."/>
            <person name="Salamov A."/>
            <person name="Andreopoulos B."/>
            <person name="Baker S."/>
            <person name="Barry K."/>
            <person name="Bills G."/>
            <person name="Bluhm B."/>
            <person name="Cannon C."/>
            <person name="Castanera R."/>
            <person name="Culley D."/>
            <person name="Daum C."/>
            <person name="Ezra D."/>
            <person name="Gonzalez J."/>
            <person name="Henrissat B."/>
            <person name="Kuo A."/>
            <person name="Liang C."/>
            <person name="Lipzen A."/>
            <person name="Lutzoni F."/>
            <person name="Magnuson J."/>
            <person name="Mondo S."/>
            <person name="Nolan M."/>
            <person name="Ohm R."/>
            <person name="Pangilinan J."/>
            <person name="Park H.-J."/>
            <person name="Ramirez L."/>
            <person name="Alfaro M."/>
            <person name="Sun H."/>
            <person name="Tritt A."/>
            <person name="Yoshinaga Y."/>
            <person name="Zwiers L.-H."/>
            <person name="Turgeon B."/>
            <person name="Goodwin S."/>
            <person name="Spatafora J."/>
            <person name="Crous P."/>
            <person name="Grigoriev I."/>
        </authorList>
    </citation>
    <scope>NUCLEOTIDE SEQUENCE</scope>
    <source>
        <strain evidence="1">ATCC 200398</strain>
    </source>
</reference>
<comment type="caution">
    <text evidence="1">The sequence shown here is derived from an EMBL/GenBank/DDBJ whole genome shotgun (WGS) entry which is preliminary data.</text>
</comment>